<proteinExistence type="predicted"/>
<name>B7PPF2_IXOSC</name>
<gene>
    <name evidence="1" type="ORF">IscW_ISCW006676</name>
</gene>
<dbReference type="PaxDb" id="6945-B7PPF2"/>
<reference evidence="1 3" key="1">
    <citation type="submission" date="2008-03" db="EMBL/GenBank/DDBJ databases">
        <title>Annotation of Ixodes scapularis.</title>
        <authorList>
            <consortium name="Ixodes scapularis Genome Project Consortium"/>
            <person name="Caler E."/>
            <person name="Hannick L.I."/>
            <person name="Bidwell S."/>
            <person name="Joardar V."/>
            <person name="Thiagarajan M."/>
            <person name="Amedeo P."/>
            <person name="Galinsky K.J."/>
            <person name="Schobel S."/>
            <person name="Inman J."/>
            <person name="Hostetler J."/>
            <person name="Miller J."/>
            <person name="Hammond M."/>
            <person name="Megy K."/>
            <person name="Lawson D."/>
            <person name="Kodira C."/>
            <person name="Sutton G."/>
            <person name="Meyer J."/>
            <person name="Hill C.A."/>
            <person name="Birren B."/>
            <person name="Nene V."/>
            <person name="Collins F."/>
            <person name="Alarcon-Chaidez F."/>
            <person name="Wikel S."/>
            <person name="Strausberg R."/>
        </authorList>
    </citation>
    <scope>NUCLEOTIDE SEQUENCE [LARGE SCALE GENOMIC DNA]</scope>
    <source>
        <strain evidence="3">Wikel</strain>
        <strain evidence="1">Wikel colony</strain>
    </source>
</reference>
<dbReference type="EMBL" id="DS757810">
    <property type="protein sequence ID" value="EEC08474.1"/>
    <property type="molecule type" value="Genomic_DNA"/>
</dbReference>
<dbReference type="VEuPathDB" id="VectorBase:ISCI006676"/>
<sequence>MSPNNANARAIKRPAAAFSHRSRPWIRWELQCERKILCISPIRPARPPHPNTARCATTMWLPSLWTTAPACARPASPAMTLPAPCSRPSWAAPGISEWAFQ</sequence>
<evidence type="ECO:0000313" key="2">
    <source>
        <dbReference type="EnsemblMetazoa" id="ISCW006676-PA"/>
    </source>
</evidence>
<dbReference type="VEuPathDB" id="VectorBase:ISCW006676"/>
<evidence type="ECO:0000313" key="3">
    <source>
        <dbReference type="Proteomes" id="UP000001555"/>
    </source>
</evidence>
<dbReference type="InParanoid" id="B7PPF2"/>
<dbReference type="AlphaFoldDB" id="B7PPF2"/>
<reference evidence="2" key="2">
    <citation type="submission" date="2020-05" db="UniProtKB">
        <authorList>
            <consortium name="EnsemblMetazoa"/>
        </authorList>
    </citation>
    <scope>IDENTIFICATION</scope>
    <source>
        <strain evidence="2">wikel</strain>
    </source>
</reference>
<accession>B7PPF2</accession>
<dbReference type="EMBL" id="ABJB010923187">
    <property type="status" value="NOT_ANNOTATED_CDS"/>
    <property type="molecule type" value="Genomic_DNA"/>
</dbReference>
<dbReference type="EMBL" id="ABJB011125645">
    <property type="status" value="NOT_ANNOTATED_CDS"/>
    <property type="molecule type" value="Genomic_DNA"/>
</dbReference>
<keyword evidence="3" id="KW-1185">Reference proteome</keyword>
<evidence type="ECO:0000313" key="1">
    <source>
        <dbReference type="EMBL" id="EEC08474.1"/>
    </source>
</evidence>
<protein>
    <submittedName>
        <fullName evidence="1 2">Uncharacterized protein</fullName>
    </submittedName>
</protein>
<organism>
    <name type="scientific">Ixodes scapularis</name>
    <name type="common">Black-legged tick</name>
    <name type="synonym">Deer tick</name>
    <dbReference type="NCBI Taxonomy" id="6945"/>
    <lineage>
        <taxon>Eukaryota</taxon>
        <taxon>Metazoa</taxon>
        <taxon>Ecdysozoa</taxon>
        <taxon>Arthropoda</taxon>
        <taxon>Chelicerata</taxon>
        <taxon>Arachnida</taxon>
        <taxon>Acari</taxon>
        <taxon>Parasitiformes</taxon>
        <taxon>Ixodida</taxon>
        <taxon>Ixodoidea</taxon>
        <taxon>Ixodidae</taxon>
        <taxon>Ixodinae</taxon>
        <taxon>Ixodes</taxon>
    </lineage>
</organism>
<dbReference type="EnsemblMetazoa" id="ISCW006676-RA">
    <property type="protein sequence ID" value="ISCW006676-PA"/>
    <property type="gene ID" value="ISCW006676"/>
</dbReference>
<dbReference type="HOGENOM" id="CLU_2294713_0_0_1"/>
<dbReference type="Proteomes" id="UP000001555">
    <property type="component" value="Unassembled WGS sequence"/>
</dbReference>